<feature type="transmembrane region" description="Helical" evidence="1">
    <location>
        <begin position="97"/>
        <end position="115"/>
    </location>
</feature>
<gene>
    <name evidence="3" type="ORF">SAMN06295960_3341</name>
</gene>
<dbReference type="EMBL" id="FXAZ01000004">
    <property type="protein sequence ID" value="SMG52084.1"/>
    <property type="molecule type" value="Genomic_DNA"/>
</dbReference>
<proteinExistence type="predicted"/>
<dbReference type="STRING" id="1852522.SAMN06295960_3341"/>
<evidence type="ECO:0000313" key="4">
    <source>
        <dbReference type="Proteomes" id="UP000193834"/>
    </source>
</evidence>
<reference evidence="3 4" key="1">
    <citation type="submission" date="2017-04" db="EMBL/GenBank/DDBJ databases">
        <authorList>
            <person name="Afonso C.L."/>
            <person name="Miller P.J."/>
            <person name="Scott M.A."/>
            <person name="Spackman E."/>
            <person name="Goraichik I."/>
            <person name="Dimitrov K.M."/>
            <person name="Suarez D.L."/>
            <person name="Swayne D.E."/>
        </authorList>
    </citation>
    <scope>NUCLEOTIDE SEQUENCE [LARGE SCALE GENOMIC DNA]</scope>
    <source>
        <strain evidence="3 4">11</strain>
    </source>
</reference>
<dbReference type="Gene3D" id="3.10.620.30">
    <property type="match status" value="1"/>
</dbReference>
<dbReference type="RefSeq" id="WP_085495936.1">
    <property type="nucleotide sequence ID" value="NZ_FXAZ01000004.1"/>
</dbReference>
<keyword evidence="1" id="KW-0472">Membrane</keyword>
<accession>A0A1X7LEZ5</accession>
<dbReference type="SMART" id="SM00460">
    <property type="entry name" value="TGc"/>
    <property type="match status" value="1"/>
</dbReference>
<protein>
    <submittedName>
        <fullName evidence="3">Transglutaminase-like superfamily protein</fullName>
    </submittedName>
</protein>
<dbReference type="AlphaFoldDB" id="A0A1X7LEZ5"/>
<evidence type="ECO:0000256" key="1">
    <source>
        <dbReference type="SAM" id="Phobius"/>
    </source>
</evidence>
<dbReference type="PANTHER" id="PTHR42736">
    <property type="entry name" value="PROTEIN-GLUTAMINE GAMMA-GLUTAMYLTRANSFERASE"/>
    <property type="match status" value="1"/>
</dbReference>
<feature type="transmembrane region" description="Helical" evidence="1">
    <location>
        <begin position="215"/>
        <end position="232"/>
    </location>
</feature>
<sequence>MPLHLTLRRRNHPAASTSQADFSKGIVASSADSLALWKRLGCSLLLLGLFAEWLHPLAQLKGYTDLQQLSPLFLTILGGFLIGVWVQSTLWSRSLKLLLILMMTAWAFGRVIVGWPEELGVVSFMQASTSMLIIGFEKLLLAIKHDFLGLLDGLTSGEWILASGEVRTLLLLAVIMVLVSLVQSLMLVNYSVLLFCGATGLYLFFLQIALGFDTSMGLIRTLAWSAALVAWVRMLEASERDQQLAAQAWPTRWWLLTVGTSVAIMLLFAGWNQLNRWEAPEAWPEVHGWIEEQLTGKPAARSSLSAAEQLLATEKQGQQWKPSTMIATTGYGEDDERLGAPLQDDHRMLFTAISPEPTYWKLEIKRDYTGKGWTSPDMPMEWIDASGSLQGYYEAESGNEPMIGWSAPFTQSIAIPHYQGQFPLAFGGRPEQLLTWGANDNEALPDALKLKYEPAYERYRANRDNSAEAGSFTYSYQTRTWSGQHVLSAVDDSSLADQETAIPAAILQSYTALPDSLPERIRTLTAQITAGEKTRLAKAAAVQSFLLNNYAYTKAETQVPREEADFVDAFLFEQKQGYCVHFSTAMAVMLRTQGIPTRWVKGFAPGESSSPGQYIIRASDAHAWVEIYEPGLGWIPFEATPASGVGSTSTVLLESESALPQADSSEKVDERSQLLAGSDVIQPPLVEGRAPSVEVKTLEEREVHPLSMNGGVMALITEWSQAALEKLQQWSAGVSEYSASMLQQWHMEREQLASYSWWQQMFEVVGAGDSTPYRSPLELYPMHMSLLAVPCVLLLLFAIFHAKRWIYWRMPLWRMKRLIHAQQLHFHEERVQQMGELAWRLIERKYGARPRYMTLEEYSRQLSDVGLPAEQSQLLIQFAADCQTLLFARHQGDRTARKRFIDGCLSVLKGVSSRERKLAQ</sequence>
<evidence type="ECO:0000313" key="3">
    <source>
        <dbReference type="EMBL" id="SMG52084.1"/>
    </source>
</evidence>
<feature type="transmembrane region" description="Helical" evidence="1">
    <location>
        <begin position="253"/>
        <end position="271"/>
    </location>
</feature>
<feature type="transmembrane region" description="Helical" evidence="1">
    <location>
        <begin position="780"/>
        <end position="800"/>
    </location>
</feature>
<dbReference type="Proteomes" id="UP000193834">
    <property type="component" value="Unassembled WGS sequence"/>
</dbReference>
<evidence type="ECO:0000259" key="2">
    <source>
        <dbReference type="SMART" id="SM00460"/>
    </source>
</evidence>
<keyword evidence="1" id="KW-1133">Transmembrane helix</keyword>
<keyword evidence="1" id="KW-0812">Transmembrane</keyword>
<dbReference type="SUPFAM" id="SSF54001">
    <property type="entry name" value="Cysteine proteinases"/>
    <property type="match status" value="1"/>
</dbReference>
<feature type="transmembrane region" description="Helical" evidence="1">
    <location>
        <begin position="159"/>
        <end position="181"/>
    </location>
</feature>
<dbReference type="InterPro" id="IPR052901">
    <property type="entry name" value="Bact_TGase-like"/>
</dbReference>
<name>A0A1X7LEZ5_9BACL</name>
<dbReference type="Pfam" id="PF01841">
    <property type="entry name" value="Transglut_core"/>
    <property type="match status" value="1"/>
</dbReference>
<organism evidence="3 4">
    <name type="scientific">Paenibacillus aquistagni</name>
    <dbReference type="NCBI Taxonomy" id="1852522"/>
    <lineage>
        <taxon>Bacteria</taxon>
        <taxon>Bacillati</taxon>
        <taxon>Bacillota</taxon>
        <taxon>Bacilli</taxon>
        <taxon>Bacillales</taxon>
        <taxon>Paenibacillaceae</taxon>
        <taxon>Paenibacillus</taxon>
    </lineage>
</organism>
<dbReference type="OrthoDB" id="9804872at2"/>
<keyword evidence="4" id="KW-1185">Reference proteome</keyword>
<dbReference type="InterPro" id="IPR002931">
    <property type="entry name" value="Transglutaminase-like"/>
</dbReference>
<feature type="transmembrane region" description="Helical" evidence="1">
    <location>
        <begin position="188"/>
        <end position="209"/>
    </location>
</feature>
<feature type="transmembrane region" description="Helical" evidence="1">
    <location>
        <begin position="66"/>
        <end position="85"/>
    </location>
</feature>
<dbReference type="InterPro" id="IPR038765">
    <property type="entry name" value="Papain-like_cys_pep_sf"/>
</dbReference>
<feature type="domain" description="Transglutaminase-like" evidence="2">
    <location>
        <begin position="571"/>
        <end position="641"/>
    </location>
</feature>
<dbReference type="PANTHER" id="PTHR42736:SF1">
    <property type="entry name" value="PROTEIN-GLUTAMINE GAMMA-GLUTAMYLTRANSFERASE"/>
    <property type="match status" value="1"/>
</dbReference>